<proteinExistence type="predicted"/>
<dbReference type="EMBL" id="NFEZ01000004">
    <property type="protein sequence ID" value="PLT45070.1"/>
    <property type="molecule type" value="Genomic_DNA"/>
</dbReference>
<name>A0A2N5N424_9BACL</name>
<organism evidence="2 3">
    <name type="scientific">Paenibacillus pasadenensis</name>
    <dbReference type="NCBI Taxonomy" id="217090"/>
    <lineage>
        <taxon>Bacteria</taxon>
        <taxon>Bacillati</taxon>
        <taxon>Bacillota</taxon>
        <taxon>Bacilli</taxon>
        <taxon>Bacillales</taxon>
        <taxon>Paenibacillaceae</taxon>
        <taxon>Paenibacillus</taxon>
    </lineage>
</organism>
<gene>
    <name evidence="2" type="ORF">B8V81_3501</name>
</gene>
<evidence type="ECO:0000313" key="3">
    <source>
        <dbReference type="Proteomes" id="UP000234789"/>
    </source>
</evidence>
<dbReference type="Proteomes" id="UP000234789">
    <property type="component" value="Unassembled WGS sequence"/>
</dbReference>
<sequence>MDMTRKGYDLDKNEDDGRSAVRSGRWDRPPCGPPSRRLSLRLRHGP</sequence>
<feature type="region of interest" description="Disordered" evidence="1">
    <location>
        <begin position="1"/>
        <end position="46"/>
    </location>
</feature>
<evidence type="ECO:0000256" key="1">
    <source>
        <dbReference type="SAM" id="MobiDB-lite"/>
    </source>
</evidence>
<comment type="caution">
    <text evidence="2">The sequence shown here is derived from an EMBL/GenBank/DDBJ whole genome shotgun (WGS) entry which is preliminary data.</text>
</comment>
<dbReference type="AlphaFoldDB" id="A0A2N5N424"/>
<keyword evidence="3" id="KW-1185">Reference proteome</keyword>
<reference evidence="2 3" key="1">
    <citation type="submission" date="2017-05" db="EMBL/GenBank/DDBJ databases">
        <title>Functional genome analysis of Paenibacillus pasadenensis strain R16: insights on endophytic life style and antifungal activity.</title>
        <authorList>
            <person name="Passera A."/>
            <person name="Marcolungo L."/>
            <person name="Casati P."/>
            <person name="Brasca M."/>
            <person name="Quaglino F."/>
            <person name="Delledonne M."/>
        </authorList>
    </citation>
    <scope>NUCLEOTIDE SEQUENCE [LARGE SCALE GENOMIC DNA]</scope>
    <source>
        <strain evidence="2 3">R16</strain>
    </source>
</reference>
<accession>A0A2N5N424</accession>
<protein>
    <submittedName>
        <fullName evidence="2">Uncharacterized protein</fullName>
    </submittedName>
</protein>
<feature type="compositionally biased region" description="Basic and acidic residues" evidence="1">
    <location>
        <begin position="1"/>
        <end position="28"/>
    </location>
</feature>
<evidence type="ECO:0000313" key="2">
    <source>
        <dbReference type="EMBL" id="PLT45070.1"/>
    </source>
</evidence>